<dbReference type="Proteomes" id="UP001157502">
    <property type="component" value="Chromosome 10"/>
</dbReference>
<protein>
    <submittedName>
        <fullName evidence="1">Uncharacterized protein</fullName>
    </submittedName>
</protein>
<name>A0ACC2GQ99_DALPE</name>
<proteinExistence type="predicted"/>
<accession>A0ACC2GQ99</accession>
<evidence type="ECO:0000313" key="2">
    <source>
        <dbReference type="Proteomes" id="UP001157502"/>
    </source>
</evidence>
<organism evidence="1 2">
    <name type="scientific">Dallia pectoralis</name>
    <name type="common">Alaska blackfish</name>
    <dbReference type="NCBI Taxonomy" id="75939"/>
    <lineage>
        <taxon>Eukaryota</taxon>
        <taxon>Metazoa</taxon>
        <taxon>Chordata</taxon>
        <taxon>Craniata</taxon>
        <taxon>Vertebrata</taxon>
        <taxon>Euteleostomi</taxon>
        <taxon>Actinopterygii</taxon>
        <taxon>Neopterygii</taxon>
        <taxon>Teleostei</taxon>
        <taxon>Protacanthopterygii</taxon>
        <taxon>Esociformes</taxon>
        <taxon>Umbridae</taxon>
        <taxon>Dallia</taxon>
    </lineage>
</organism>
<dbReference type="EMBL" id="CM055737">
    <property type="protein sequence ID" value="KAJ8005633.1"/>
    <property type="molecule type" value="Genomic_DNA"/>
</dbReference>
<comment type="caution">
    <text evidence="1">The sequence shown here is derived from an EMBL/GenBank/DDBJ whole genome shotgun (WGS) entry which is preliminary data.</text>
</comment>
<reference evidence="1" key="1">
    <citation type="submission" date="2021-05" db="EMBL/GenBank/DDBJ databases">
        <authorList>
            <person name="Pan Q."/>
            <person name="Jouanno E."/>
            <person name="Zahm M."/>
            <person name="Klopp C."/>
            <person name="Cabau C."/>
            <person name="Louis A."/>
            <person name="Berthelot C."/>
            <person name="Parey E."/>
            <person name="Roest Crollius H."/>
            <person name="Montfort J."/>
            <person name="Robinson-Rechavi M."/>
            <person name="Bouchez O."/>
            <person name="Lampietro C."/>
            <person name="Lopez Roques C."/>
            <person name="Donnadieu C."/>
            <person name="Postlethwait J."/>
            <person name="Bobe J."/>
            <person name="Dillon D."/>
            <person name="Chandos A."/>
            <person name="von Hippel F."/>
            <person name="Guiguen Y."/>
        </authorList>
    </citation>
    <scope>NUCLEOTIDE SEQUENCE</scope>
    <source>
        <strain evidence="1">YG-Jan2019</strain>
    </source>
</reference>
<gene>
    <name evidence="1" type="ORF">DPEC_G00119960</name>
</gene>
<evidence type="ECO:0000313" key="1">
    <source>
        <dbReference type="EMBL" id="KAJ8005633.1"/>
    </source>
</evidence>
<keyword evidence="2" id="KW-1185">Reference proteome</keyword>
<sequence>MGVSVCRGGEIQPRFSSSLPTYLPVSCQLQGADSSFFLQEAGQEVMRNGSLQIRTEPFFLHQLEVGAAPLPSVNCSYGNMTAEAPVPLELLQGHARLLGPASAHITLNWKVRAQVVSRWVGSARPLLQVLFYLVGRRWDEATPRPERLPCVRLMAVHESGEASLLTGCRLDEAGGGVGICVARLELPASWFSPSPGRRRLPDTALPGLKLYYSVQPVDERRSECPTGREQRRGQSEAAVRDMQSAGAVGLVVGPAGPRAERLRLDDNVEILVPPAPLRLGQTAGFRVRLSSASSVERFTLRLQPGLWFGPQHHEDGIINGAKLPTGCQMLRCMLAIKPGANGVLPQFEAAMVVLEQVWPFYMKANIPMLTEQKDQVLETISEEQHKQWTPPPLCSLHWDSKLTPMLSIRPCQLPWTLPRDTRSVRTVCAEFTALYFLTEAPSQPRQALRLNTPSRVVPVPPENAAHSYSRDWMQGMLGVYRRWAAGWPLERRCSSRDRPHDTSVSAAR</sequence>